<keyword evidence="2" id="KW-0732">Signal</keyword>
<comment type="caution">
    <text evidence="3">The sequence shown here is derived from an EMBL/GenBank/DDBJ whole genome shotgun (WGS) entry which is preliminary data.</text>
</comment>
<feature type="chain" id="PRO_5021479784" evidence="2">
    <location>
        <begin position="18"/>
        <end position="322"/>
    </location>
</feature>
<evidence type="ECO:0000256" key="1">
    <source>
        <dbReference type="SAM" id="MobiDB-lite"/>
    </source>
</evidence>
<organism evidence="3 4">
    <name type="scientific">Hymenobacter fodinae</name>
    <dbReference type="NCBI Taxonomy" id="2510796"/>
    <lineage>
        <taxon>Bacteria</taxon>
        <taxon>Pseudomonadati</taxon>
        <taxon>Bacteroidota</taxon>
        <taxon>Cytophagia</taxon>
        <taxon>Cytophagales</taxon>
        <taxon>Hymenobacteraceae</taxon>
        <taxon>Hymenobacter</taxon>
    </lineage>
</organism>
<feature type="signal peptide" evidence="2">
    <location>
        <begin position="1"/>
        <end position="17"/>
    </location>
</feature>
<evidence type="ECO:0000313" key="4">
    <source>
        <dbReference type="Proteomes" id="UP000298337"/>
    </source>
</evidence>
<dbReference type="EMBL" id="SRLA01000001">
    <property type="protein sequence ID" value="TGE09390.1"/>
    <property type="molecule type" value="Genomic_DNA"/>
</dbReference>
<protein>
    <submittedName>
        <fullName evidence="3">Uncharacterized protein</fullName>
    </submittedName>
</protein>
<reference evidence="3 4" key="1">
    <citation type="submission" date="2019-04" db="EMBL/GenBank/DDBJ databases">
        <authorList>
            <person name="Feng G."/>
            <person name="Zhang J."/>
            <person name="Zhu H."/>
        </authorList>
    </citation>
    <scope>NUCLEOTIDE SEQUENCE [LARGE SCALE GENOMIC DNA]</scope>
    <source>
        <strain evidence="3 4">92R-1</strain>
    </source>
</reference>
<evidence type="ECO:0000256" key="2">
    <source>
        <dbReference type="SAM" id="SignalP"/>
    </source>
</evidence>
<evidence type="ECO:0000313" key="3">
    <source>
        <dbReference type="EMBL" id="TGE09390.1"/>
    </source>
</evidence>
<gene>
    <name evidence="3" type="ORF">EU556_00725</name>
</gene>
<dbReference type="AlphaFoldDB" id="A0A4Z0PCC5"/>
<accession>A0A4Z0PCC5</accession>
<dbReference type="Proteomes" id="UP000298337">
    <property type="component" value="Unassembled WGS sequence"/>
</dbReference>
<feature type="region of interest" description="Disordered" evidence="1">
    <location>
        <begin position="91"/>
        <end position="120"/>
    </location>
</feature>
<dbReference type="OrthoDB" id="875915at2"/>
<name>A0A4Z0PCC5_9BACT</name>
<proteinExistence type="predicted"/>
<keyword evidence="4" id="KW-1185">Reference proteome</keyword>
<sequence length="322" mass="36101">MKHSVLLLFLLPLPAFAQFNRGYTGPTMQQNMQSRQDFNRMTNQRSQEFRMAQTQKNRAGYGAGPMTKEAQLQAQAKQQKLELEANQKLAQLAQEQERRRQQHPAPNPQQAVLQQKKDDKQLNRLAVKNYREVFLPGQVTNALQAQQLSPEAQHQLQRLNKNLMDKSWWKNRDGVQLQASIKAYSDTLTSLTTGLLGFNLASPPSMPSAFSVSSLNAQLANDKFDQGAANRLIQDAALTGRLTAGEQLTKAVNEFSRLSTAASDQELQTNTKKLKEEVQEGVRSVAKAMDRYIVRINSSTAIDDAQKALLKSTETYLAKKGK</sequence>